<accession>G2X3P2</accession>
<dbReference type="eggNOG" id="ENOG502T63U">
    <property type="taxonomic scope" value="Eukaryota"/>
</dbReference>
<evidence type="ECO:0000313" key="2">
    <source>
        <dbReference type="Proteomes" id="UP000001611"/>
    </source>
</evidence>
<dbReference type="KEGG" id="vda:VDAG_04629"/>
<protein>
    <submittedName>
        <fullName evidence="1">Uncharacterized protein</fullName>
    </submittedName>
</protein>
<dbReference type="GeneID" id="20706092"/>
<dbReference type="AlphaFoldDB" id="G2X3P2"/>
<dbReference type="RefSeq" id="XP_009652528.1">
    <property type="nucleotide sequence ID" value="XM_009654233.1"/>
</dbReference>
<evidence type="ECO:0000313" key="1">
    <source>
        <dbReference type="EMBL" id="EGY23191.1"/>
    </source>
</evidence>
<gene>
    <name evidence="1" type="ORF">VDAG_04629</name>
</gene>
<dbReference type="Proteomes" id="UP000001611">
    <property type="component" value="Chromosome 3"/>
</dbReference>
<sequence>MALRSSISSSSSTKTQIQTQIQTAILSSGISSRLLPHFLHHIVAVTSTFHSSPSLQHLPFRHHRLVPDWSIDCRLMQFYDEPSQTVDMRVSGSHHKRSPVDGTLKRAEKQVLCTPSRRWAWFPSQVGGRPTPVRGCCCAHVKPIRAVAQQGAPSSLVIGESRHWAAASGCSRPDNDLEEEEAQRGTGINTIQSCVSRGRPSSLESRLDDERAVWPATASRPTTNYHQHPFSGWPWCPPVSFDPPSMIDHSTAAPLVITCWCHRCRTVPYS</sequence>
<proteinExistence type="predicted"/>
<organism evidence="1 2">
    <name type="scientific">Verticillium dahliae (strain VdLs.17 / ATCC MYA-4575 / FGSC 10137)</name>
    <name type="common">Verticillium wilt</name>
    <dbReference type="NCBI Taxonomy" id="498257"/>
    <lineage>
        <taxon>Eukaryota</taxon>
        <taxon>Fungi</taxon>
        <taxon>Dikarya</taxon>
        <taxon>Ascomycota</taxon>
        <taxon>Pezizomycotina</taxon>
        <taxon>Sordariomycetes</taxon>
        <taxon>Hypocreomycetidae</taxon>
        <taxon>Glomerellales</taxon>
        <taxon>Plectosphaerellaceae</taxon>
        <taxon>Verticillium</taxon>
    </lineage>
</organism>
<name>G2X3P2_VERDV</name>
<keyword evidence="2" id="KW-1185">Reference proteome</keyword>
<dbReference type="InParanoid" id="G2X3P2"/>
<reference evidence="1 2" key="1">
    <citation type="submission" date="2008-03" db="EMBL/GenBank/DDBJ databases">
        <title>The Genome Sequence of Verticillium dahliae VdLs.17.</title>
        <authorList>
            <consortium name="The Broad Institute Genome Sequencing Platform"/>
            <person name="Ma L.-J.J."/>
            <person name="Klosterman S.J."/>
            <person name="Subbarao K."/>
            <person name="Dobinson K."/>
            <person name="Veronese P."/>
            <person name="Kang S."/>
            <person name="Gold S.E."/>
            <person name="Young S."/>
            <person name="Jaffe D."/>
            <person name="Gnerre S."/>
            <person name="Berlin A."/>
            <person name="Heiman D."/>
            <person name="Hepburn T."/>
            <person name="Sykes S."/>
            <person name="Alvarado L."/>
            <person name="Kodira C.D."/>
            <person name="Lander E."/>
            <person name="Galagan J."/>
            <person name="Nusbaum C."/>
            <person name="Birren B."/>
        </authorList>
    </citation>
    <scope>NUCLEOTIDE SEQUENCE [LARGE SCALE GENOMIC DNA]</scope>
    <source>
        <strain evidence="2">VdLs.17 / ATCC MYA-4575 / FGSC 10137</strain>
    </source>
</reference>
<dbReference type="EMBL" id="DS572702">
    <property type="protein sequence ID" value="EGY23191.1"/>
    <property type="molecule type" value="Genomic_DNA"/>
</dbReference>
<dbReference type="HOGENOM" id="CLU_1031339_0_0_1"/>
<dbReference type="OrthoDB" id="10598709at2759"/>